<keyword evidence="3" id="KW-1185">Reference proteome</keyword>
<organism evidence="2 3">
    <name type="scientific">Gossypium stocksii</name>
    <dbReference type="NCBI Taxonomy" id="47602"/>
    <lineage>
        <taxon>Eukaryota</taxon>
        <taxon>Viridiplantae</taxon>
        <taxon>Streptophyta</taxon>
        <taxon>Embryophyta</taxon>
        <taxon>Tracheophyta</taxon>
        <taxon>Spermatophyta</taxon>
        <taxon>Magnoliopsida</taxon>
        <taxon>eudicotyledons</taxon>
        <taxon>Gunneridae</taxon>
        <taxon>Pentapetalae</taxon>
        <taxon>rosids</taxon>
        <taxon>malvids</taxon>
        <taxon>Malvales</taxon>
        <taxon>Malvaceae</taxon>
        <taxon>Malvoideae</taxon>
        <taxon>Gossypium</taxon>
    </lineage>
</organism>
<reference evidence="2 3" key="1">
    <citation type="journal article" date="2021" name="Plant Biotechnol. J.">
        <title>Multi-omics assisted identification of the key and species-specific regulatory components of drought-tolerant mechanisms in Gossypium stocksii.</title>
        <authorList>
            <person name="Yu D."/>
            <person name="Ke L."/>
            <person name="Zhang D."/>
            <person name="Wu Y."/>
            <person name="Sun Y."/>
            <person name="Mei J."/>
            <person name="Sun J."/>
            <person name="Sun Y."/>
        </authorList>
    </citation>
    <scope>NUCLEOTIDE SEQUENCE [LARGE SCALE GENOMIC DNA]</scope>
    <source>
        <strain evidence="3">cv. E1</strain>
        <tissue evidence="2">Leaf</tissue>
    </source>
</reference>
<dbReference type="AlphaFoldDB" id="A0A9D3U8W1"/>
<keyword evidence="1" id="KW-0175">Coiled coil</keyword>
<dbReference type="EMBL" id="JAIQCV010000013">
    <property type="protein sequence ID" value="KAH1031945.1"/>
    <property type="molecule type" value="Genomic_DNA"/>
</dbReference>
<gene>
    <name evidence="2" type="ORF">J1N35_044119</name>
</gene>
<evidence type="ECO:0000313" key="3">
    <source>
        <dbReference type="Proteomes" id="UP000828251"/>
    </source>
</evidence>
<evidence type="ECO:0000256" key="1">
    <source>
        <dbReference type="SAM" id="Coils"/>
    </source>
</evidence>
<sequence length="171" mass="19355">MILPFKSYSGVLGVVLNLQLCWEFYSRLMFLPAIMENELVELSLNEEEDEILQIQKDQRLARQEVQIQDLGEKRSDGVNIDPVLGFNLEGSLPPFDQTGKNLLMEQQQTAMEHDLEDGVFIGEEGKKRNKGAMEELSNKDGCEVLVTRTRRVVDSNQLLSAAAKRQADLSQ</sequence>
<protein>
    <submittedName>
        <fullName evidence="2">Uncharacterized protein</fullName>
    </submittedName>
</protein>
<comment type="caution">
    <text evidence="2">The sequence shown here is derived from an EMBL/GenBank/DDBJ whole genome shotgun (WGS) entry which is preliminary data.</text>
</comment>
<proteinExistence type="predicted"/>
<dbReference type="Proteomes" id="UP000828251">
    <property type="component" value="Unassembled WGS sequence"/>
</dbReference>
<name>A0A9D3U8W1_9ROSI</name>
<feature type="coiled-coil region" evidence="1">
    <location>
        <begin position="37"/>
        <end position="64"/>
    </location>
</feature>
<accession>A0A9D3U8W1</accession>
<evidence type="ECO:0000313" key="2">
    <source>
        <dbReference type="EMBL" id="KAH1031945.1"/>
    </source>
</evidence>